<accession>A0A6N7VJI9</accession>
<dbReference type="EMBL" id="VULN01000005">
    <property type="protein sequence ID" value="MSS81849.1"/>
    <property type="molecule type" value="Genomic_DNA"/>
</dbReference>
<dbReference type="AlphaFoldDB" id="A0A6N7VJI9"/>
<dbReference type="RefSeq" id="WP_154487883.1">
    <property type="nucleotide sequence ID" value="NZ_VULN01000005.1"/>
</dbReference>
<organism evidence="2 3">
    <name type="scientific">Acidaminococcus fermentans</name>
    <dbReference type="NCBI Taxonomy" id="905"/>
    <lineage>
        <taxon>Bacteria</taxon>
        <taxon>Bacillati</taxon>
        <taxon>Bacillota</taxon>
        <taxon>Negativicutes</taxon>
        <taxon>Acidaminococcales</taxon>
        <taxon>Acidaminococcaceae</taxon>
        <taxon>Acidaminococcus</taxon>
    </lineage>
</organism>
<evidence type="ECO:0000256" key="1">
    <source>
        <dbReference type="SAM" id="SignalP"/>
    </source>
</evidence>
<evidence type="ECO:0000313" key="2">
    <source>
        <dbReference type="EMBL" id="MSS81849.1"/>
    </source>
</evidence>
<sequence length="388" mass="42934">MNKLKRWGLAAALLCLGLFQAGEAGAAAPKNTYKPASGGYTLTVPPGSKEIYHTSTGIRFTVGKDFLVSADLYTLPSFVSVPMKQYSTEQKKDFKKFLGKIQDQENDTIQDDGSSRNFGSQPALDGILGEKLRKYRSTSGEPEPKKDKKKDLDSYTYVAVPEDKLRTHRPFLIGRAYQPEKNVLLVVNVSAPENLEAAARSALQSLCSDLTLSRVKYTDVNLLTVPGMGYEMEIPSGWRMYTLRADNVLFGRSLSSVHTDGMMVREFSDDTFAELGNSTPEGLKEAESAFIQKVTRYTPNITVLRHEPISVGTLNGSMAECTDSGDLKKVFVVNTYLMNAQGNGYQIRYQTDDTINYDLKLRAFKQSVESFSLLQNNDGSGLKPGKDM</sequence>
<gene>
    <name evidence="2" type="ORF">FX155_04420</name>
</gene>
<evidence type="ECO:0000313" key="3">
    <source>
        <dbReference type="Proteomes" id="UP000441455"/>
    </source>
</evidence>
<proteinExistence type="predicted"/>
<feature type="signal peptide" evidence="1">
    <location>
        <begin position="1"/>
        <end position="26"/>
    </location>
</feature>
<dbReference type="OrthoDB" id="3034258at2"/>
<protein>
    <submittedName>
        <fullName evidence="2">Uncharacterized protein</fullName>
    </submittedName>
</protein>
<comment type="caution">
    <text evidence="2">The sequence shown here is derived from an EMBL/GenBank/DDBJ whole genome shotgun (WGS) entry which is preliminary data.</text>
</comment>
<name>A0A6N7VJI9_ACIFE</name>
<feature type="chain" id="PRO_5027074060" evidence="1">
    <location>
        <begin position="27"/>
        <end position="388"/>
    </location>
</feature>
<dbReference type="Proteomes" id="UP000441455">
    <property type="component" value="Unassembled WGS sequence"/>
</dbReference>
<keyword evidence="1" id="KW-0732">Signal</keyword>
<reference evidence="2 3" key="1">
    <citation type="submission" date="2019-08" db="EMBL/GenBank/DDBJ databases">
        <title>In-depth cultivation of the pig gut microbiome towards novel bacterial diversity and tailored functional studies.</title>
        <authorList>
            <person name="Wylensek D."/>
            <person name="Hitch T.C.A."/>
            <person name="Clavel T."/>
        </authorList>
    </citation>
    <scope>NUCLEOTIDE SEQUENCE [LARGE SCALE GENOMIC DNA]</scope>
    <source>
        <strain evidence="2 3">WCA-389-WT-5B</strain>
    </source>
</reference>